<dbReference type="EMBL" id="JH000186">
    <property type="protein sequence ID" value="EGV95044.1"/>
    <property type="molecule type" value="Genomic_DNA"/>
</dbReference>
<dbReference type="Proteomes" id="UP000001075">
    <property type="component" value="Unassembled WGS sequence"/>
</dbReference>
<evidence type="ECO:0000313" key="1">
    <source>
        <dbReference type="EMBL" id="EGV95044.1"/>
    </source>
</evidence>
<protein>
    <submittedName>
        <fullName evidence="1">Uncharacterized protein</fullName>
    </submittedName>
</protein>
<dbReference type="AlphaFoldDB" id="G3H722"/>
<gene>
    <name evidence="1" type="ORF">I79_006147</name>
</gene>
<evidence type="ECO:0000313" key="2">
    <source>
        <dbReference type="Proteomes" id="UP000001075"/>
    </source>
</evidence>
<reference evidence="2" key="1">
    <citation type="journal article" date="2011" name="Nat. Biotechnol.">
        <title>The genomic sequence of the Chinese hamster ovary (CHO)-K1 cell line.</title>
        <authorList>
            <person name="Xu X."/>
            <person name="Nagarajan H."/>
            <person name="Lewis N.E."/>
            <person name="Pan S."/>
            <person name="Cai Z."/>
            <person name="Liu X."/>
            <person name="Chen W."/>
            <person name="Xie M."/>
            <person name="Wang W."/>
            <person name="Hammond S."/>
            <person name="Andersen M.R."/>
            <person name="Neff N."/>
            <person name="Passarelli B."/>
            <person name="Koh W."/>
            <person name="Fan H.C."/>
            <person name="Wang J."/>
            <person name="Gui Y."/>
            <person name="Lee K.H."/>
            <person name="Betenbaugh M.J."/>
            <person name="Quake S.R."/>
            <person name="Famili I."/>
            <person name="Palsson B.O."/>
            <person name="Wang J."/>
        </authorList>
    </citation>
    <scope>NUCLEOTIDE SEQUENCE [LARGE SCALE GENOMIC DNA]</scope>
    <source>
        <strain evidence="2">CHO K1 cell line</strain>
    </source>
</reference>
<name>G3H722_CRIGR</name>
<sequence length="100" mass="10620">MARLLSIGPSGPPFCAGVFEALTGTRWVCCNSFPVNPQQAVTAPTLPLSFMGNASCSLVGPVFPHQGPRFENSIAKSREALLILQIRPSTHLSETTVQPA</sequence>
<dbReference type="InParanoid" id="G3H722"/>
<accession>G3H722</accession>
<proteinExistence type="predicted"/>
<organism evidence="1 2">
    <name type="scientific">Cricetulus griseus</name>
    <name type="common">Chinese hamster</name>
    <name type="synonym">Cricetulus barabensis griseus</name>
    <dbReference type="NCBI Taxonomy" id="10029"/>
    <lineage>
        <taxon>Eukaryota</taxon>
        <taxon>Metazoa</taxon>
        <taxon>Chordata</taxon>
        <taxon>Craniata</taxon>
        <taxon>Vertebrata</taxon>
        <taxon>Euteleostomi</taxon>
        <taxon>Mammalia</taxon>
        <taxon>Eutheria</taxon>
        <taxon>Euarchontoglires</taxon>
        <taxon>Glires</taxon>
        <taxon>Rodentia</taxon>
        <taxon>Myomorpha</taxon>
        <taxon>Muroidea</taxon>
        <taxon>Cricetidae</taxon>
        <taxon>Cricetinae</taxon>
        <taxon>Cricetulus</taxon>
    </lineage>
</organism>